<feature type="compositionally biased region" description="Basic and acidic residues" evidence="2">
    <location>
        <begin position="608"/>
        <end position="624"/>
    </location>
</feature>
<keyword evidence="4" id="KW-1185">Reference proteome</keyword>
<dbReference type="Proteomes" id="UP000789803">
    <property type="component" value="Unassembled WGS sequence"/>
</dbReference>
<organism evidence="3 4">
    <name type="scientific">Campylobacter majalis</name>
    <dbReference type="NCBI Taxonomy" id="2790656"/>
    <lineage>
        <taxon>Bacteria</taxon>
        <taxon>Pseudomonadati</taxon>
        <taxon>Campylobacterota</taxon>
        <taxon>Epsilonproteobacteria</taxon>
        <taxon>Campylobacterales</taxon>
        <taxon>Campylobacteraceae</taxon>
        <taxon>Campylobacter</taxon>
    </lineage>
</organism>
<feature type="region of interest" description="Disordered" evidence="2">
    <location>
        <begin position="599"/>
        <end position="624"/>
    </location>
</feature>
<protein>
    <submittedName>
        <fullName evidence="3">Uncharacterized protein</fullName>
    </submittedName>
</protein>
<evidence type="ECO:0000256" key="1">
    <source>
        <dbReference type="SAM" id="Coils"/>
    </source>
</evidence>
<name>A0ABN7KAK5_9BACT</name>
<feature type="coiled-coil region" evidence="1">
    <location>
        <begin position="397"/>
        <end position="508"/>
    </location>
</feature>
<dbReference type="RefSeq" id="WP_229933373.1">
    <property type="nucleotide sequence ID" value="NZ_CAJHOF010000017.1"/>
</dbReference>
<accession>A0ABN7KAK5</accession>
<keyword evidence="1" id="KW-0175">Coiled coil</keyword>
<reference evidence="3 4" key="1">
    <citation type="submission" date="2020-11" db="EMBL/GenBank/DDBJ databases">
        <authorList>
            <person name="Peeters C."/>
        </authorList>
    </citation>
    <scope>NUCLEOTIDE SEQUENCE [LARGE SCALE GENOMIC DNA]</scope>
    <source>
        <strain evidence="3 4">LMG 7974</strain>
    </source>
</reference>
<evidence type="ECO:0000313" key="3">
    <source>
        <dbReference type="EMBL" id="CAD7289517.1"/>
    </source>
</evidence>
<dbReference type="EMBL" id="CAJHOF010000017">
    <property type="protein sequence ID" value="CAD7289517.1"/>
    <property type="molecule type" value="Genomic_DNA"/>
</dbReference>
<gene>
    <name evidence="3" type="ORF">LMG7974_01594</name>
</gene>
<sequence length="624" mass="72871">MLKLNIYGVNFLEQNINSISKRGVFDALKIFWNGDDRSYIDYLESIGIDYFHNLSNLYSLNQNLNEDIEKLKYAISKQNTGNFDFKAVSLFTNKNLPPIQDSQYLSLTIDLREIQDRSKIDDIKDVFLTTPSVSLVDFKEIGENSLTLIFHRRGALKYCDEYVLNMSKENIQLLENFKTAKDNNFILTRFLLDMSHKLKELGVDEVFGYTYEQGSQTKEISKSIDEIISWGGLSMIEKEQRKALERQNDDILKNAKEIAKSEIKEERDSKRDSLPKDSTIQILQTEKQPPKVFNLASMAEVVKTTTDNNTREETPKINIDKIIEDSFTLYTQKEFEKTKMRLEKAQSDAKEAYVDLKNNLNNGLSINEALKNITQKYRNEDTINFASLLFTKDILNLKIKEQEINELKNELSISKKAENELLEQITKREETISKQKGTIQLKVNEMTQLREDFEKELKVLREADNKLQILNKYSEEQEQIIADLDNDNNDLNEQLQAEKQNNTSLRAKSEYLQNIIKEKSDRITILEQEVKDGYKDKIEIERLKTNLEIQVQKSELLEQEAKKVFLAENQIFKLELENKSLKEREKILQDQIDFLKTQLDKQQNSPVSDDHQKQKQQRSKDILS</sequence>
<evidence type="ECO:0000256" key="2">
    <source>
        <dbReference type="SAM" id="MobiDB-lite"/>
    </source>
</evidence>
<comment type="caution">
    <text evidence="3">The sequence shown here is derived from an EMBL/GenBank/DDBJ whole genome shotgun (WGS) entry which is preliminary data.</text>
</comment>
<proteinExistence type="predicted"/>
<evidence type="ECO:0000313" key="4">
    <source>
        <dbReference type="Proteomes" id="UP000789803"/>
    </source>
</evidence>